<protein>
    <submittedName>
        <fullName evidence="2">Uncharacterized protein</fullName>
    </submittedName>
</protein>
<accession>A0A0F4PKS9</accession>
<proteinExistence type="predicted"/>
<evidence type="ECO:0000256" key="1">
    <source>
        <dbReference type="SAM" id="SignalP"/>
    </source>
</evidence>
<keyword evidence="1" id="KW-0732">Signal</keyword>
<feature type="chain" id="PRO_5002474218" evidence="1">
    <location>
        <begin position="21"/>
        <end position="190"/>
    </location>
</feature>
<dbReference type="EMBL" id="JXXZ01000019">
    <property type="protein sequence ID" value="KJY96140.1"/>
    <property type="molecule type" value="Genomic_DNA"/>
</dbReference>
<dbReference type="AlphaFoldDB" id="A0A0F4PKS9"/>
<evidence type="ECO:0000313" key="2">
    <source>
        <dbReference type="EMBL" id="KJY96140.1"/>
    </source>
</evidence>
<feature type="signal peptide" evidence="1">
    <location>
        <begin position="1"/>
        <end position="20"/>
    </location>
</feature>
<keyword evidence="3" id="KW-1185">Reference proteome</keyword>
<name>A0A0F4PKS9_9GAMM</name>
<dbReference type="Proteomes" id="UP000033664">
    <property type="component" value="Unassembled WGS sequence"/>
</dbReference>
<dbReference type="OrthoDB" id="7067122at2"/>
<comment type="caution">
    <text evidence="2">The sequence shown here is derived from an EMBL/GenBank/DDBJ whole genome shotgun (WGS) entry which is preliminary data.</text>
</comment>
<dbReference type="GeneID" id="58230291"/>
<gene>
    <name evidence="2" type="ORF">TW72_17490</name>
</gene>
<evidence type="ECO:0000313" key="3">
    <source>
        <dbReference type="Proteomes" id="UP000033664"/>
    </source>
</evidence>
<sequence length="190" mass="20797">MKKTILALTLSILVTPVSFAANLKDSVPVAKTKLEQFSAKTGVVLIRGFHKIGSAQGLYNTSVNIESKEFTNVTDGTKQYGITIEAFKEDGRYDKEHTSFIDYDEIDSLVKGIEYISKVKPDVTKLEDFQADYKTKGDLKISTFSSGTKVMAAVTSGNIGGVAAYFNIEDLAKVKELILQAKAKIEEIKA</sequence>
<organism evidence="2 3">
    <name type="scientific">Pseudoalteromonas ruthenica</name>
    <dbReference type="NCBI Taxonomy" id="151081"/>
    <lineage>
        <taxon>Bacteria</taxon>
        <taxon>Pseudomonadati</taxon>
        <taxon>Pseudomonadota</taxon>
        <taxon>Gammaproteobacteria</taxon>
        <taxon>Alteromonadales</taxon>
        <taxon>Pseudoalteromonadaceae</taxon>
        <taxon>Pseudoalteromonas</taxon>
    </lineage>
</organism>
<reference evidence="2 3" key="1">
    <citation type="journal article" date="2015" name="BMC Genomics">
        <title>Genome mining reveals unlocked bioactive potential of marine Gram-negative bacteria.</title>
        <authorList>
            <person name="Machado H."/>
            <person name="Sonnenschein E.C."/>
            <person name="Melchiorsen J."/>
            <person name="Gram L."/>
        </authorList>
    </citation>
    <scope>NUCLEOTIDE SEQUENCE [LARGE SCALE GENOMIC DNA]</scope>
    <source>
        <strain evidence="2 3">S3137</strain>
    </source>
</reference>
<dbReference type="RefSeq" id="WP_045980329.1">
    <property type="nucleotide sequence ID" value="NZ_JXXY01000017.1"/>
</dbReference>
<dbReference type="PATRIC" id="fig|151081.8.peg.3249"/>